<dbReference type="SUPFAM" id="SSF53383">
    <property type="entry name" value="PLP-dependent transferases"/>
    <property type="match status" value="1"/>
</dbReference>
<dbReference type="Proteomes" id="UP000236642">
    <property type="component" value="Unassembled WGS sequence"/>
</dbReference>
<dbReference type="EMBL" id="BEHY01000061">
    <property type="protein sequence ID" value="GBD09717.1"/>
    <property type="molecule type" value="Genomic_DNA"/>
</dbReference>
<dbReference type="FunFam" id="3.40.640.10:FF:000009">
    <property type="entry name" value="Cystathionine gamma-synthase homolog"/>
    <property type="match status" value="1"/>
</dbReference>
<dbReference type="InterPro" id="IPR015422">
    <property type="entry name" value="PyrdxlP-dep_Trfase_small"/>
</dbReference>
<dbReference type="GO" id="GO:0019343">
    <property type="term" value="P:cysteine biosynthetic process via cystathionine"/>
    <property type="evidence" value="ECO:0007669"/>
    <property type="project" value="TreeGrafter"/>
</dbReference>
<dbReference type="Gene3D" id="3.90.1150.10">
    <property type="entry name" value="Aspartate Aminotransferase, domain 1"/>
    <property type="match status" value="1"/>
</dbReference>
<dbReference type="InterPro" id="IPR015424">
    <property type="entry name" value="PyrdxlP-dep_Trfase"/>
</dbReference>
<dbReference type="GO" id="GO:0030170">
    <property type="term" value="F:pyridoxal phosphate binding"/>
    <property type="evidence" value="ECO:0007669"/>
    <property type="project" value="InterPro"/>
</dbReference>
<evidence type="ECO:0000256" key="5">
    <source>
        <dbReference type="RuleBase" id="RU362118"/>
    </source>
</evidence>
<dbReference type="InterPro" id="IPR000277">
    <property type="entry name" value="Cys/Met-Metab_PyrdxlP-dep_enz"/>
</dbReference>
<proteinExistence type="inferred from homology"/>
<dbReference type="InterPro" id="IPR015421">
    <property type="entry name" value="PyrdxlP-dep_Trfase_major"/>
</dbReference>
<evidence type="ECO:0000313" key="6">
    <source>
        <dbReference type="EMBL" id="GBD09717.1"/>
    </source>
</evidence>
<dbReference type="GO" id="GO:0019346">
    <property type="term" value="P:transsulfuration"/>
    <property type="evidence" value="ECO:0007669"/>
    <property type="project" value="InterPro"/>
</dbReference>
<dbReference type="CDD" id="cd00614">
    <property type="entry name" value="CGS_like"/>
    <property type="match status" value="1"/>
</dbReference>
<comment type="caution">
    <text evidence="6">The sequence shown here is derived from an EMBL/GenBank/DDBJ whole genome shotgun (WGS) entry which is preliminary data.</text>
</comment>
<keyword evidence="3 4" id="KW-0663">Pyridoxal phosphate</keyword>
<feature type="modified residue" description="N6-(pyridoxal phosphate)lysine" evidence="4">
    <location>
        <position position="196"/>
    </location>
</feature>
<evidence type="ECO:0000256" key="1">
    <source>
        <dbReference type="ARBA" id="ARBA00001933"/>
    </source>
</evidence>
<dbReference type="GO" id="GO:0005737">
    <property type="term" value="C:cytoplasm"/>
    <property type="evidence" value="ECO:0007669"/>
    <property type="project" value="TreeGrafter"/>
</dbReference>
<evidence type="ECO:0000256" key="4">
    <source>
        <dbReference type="PIRSR" id="PIRSR001434-2"/>
    </source>
</evidence>
<evidence type="ECO:0000313" key="7">
    <source>
        <dbReference type="Proteomes" id="UP000236642"/>
    </source>
</evidence>
<name>A0A2H5Y8G3_9CHLR</name>
<dbReference type="PANTHER" id="PTHR11808:SF85">
    <property type="entry name" value="CYSTATHIONINE GAMMA-LYASE-RELATED"/>
    <property type="match status" value="1"/>
</dbReference>
<dbReference type="AlphaFoldDB" id="A0A2H5Y8G3"/>
<reference evidence="7" key="1">
    <citation type="submission" date="2017-09" db="EMBL/GenBank/DDBJ databases">
        <title>Metaegenomics of thermophilic ammonia-oxidizing enrichment culture.</title>
        <authorList>
            <person name="Kato S."/>
            <person name="Suzuki K."/>
        </authorList>
    </citation>
    <scope>NUCLEOTIDE SEQUENCE [LARGE SCALE GENOMIC DNA]</scope>
</reference>
<organism evidence="6 7">
    <name type="scientific">Candidatus Thermoflexus japonica</name>
    <dbReference type="NCBI Taxonomy" id="2035417"/>
    <lineage>
        <taxon>Bacteria</taxon>
        <taxon>Bacillati</taxon>
        <taxon>Chloroflexota</taxon>
        <taxon>Thermoflexia</taxon>
        <taxon>Thermoflexales</taxon>
        <taxon>Thermoflexaceae</taxon>
        <taxon>Thermoflexus</taxon>
    </lineage>
</organism>
<dbReference type="Gene3D" id="3.40.640.10">
    <property type="entry name" value="Type I PLP-dependent aspartate aminotransferase-like (Major domain)"/>
    <property type="match status" value="1"/>
</dbReference>
<evidence type="ECO:0000256" key="2">
    <source>
        <dbReference type="ARBA" id="ARBA00009077"/>
    </source>
</evidence>
<dbReference type="GO" id="GO:0004123">
    <property type="term" value="F:cystathionine gamma-lyase activity"/>
    <property type="evidence" value="ECO:0007669"/>
    <property type="project" value="TreeGrafter"/>
</dbReference>
<gene>
    <name evidence="6" type="primary">metB</name>
    <name evidence="6" type="ORF">HRbin22_01977</name>
</gene>
<dbReference type="GO" id="GO:0003962">
    <property type="term" value="F:cystathionine gamma-synthase activity"/>
    <property type="evidence" value="ECO:0007669"/>
    <property type="project" value="UniProtKB-EC"/>
</dbReference>
<dbReference type="PANTHER" id="PTHR11808">
    <property type="entry name" value="TRANS-SULFURATION ENZYME FAMILY MEMBER"/>
    <property type="match status" value="1"/>
</dbReference>
<dbReference type="EC" id="2.5.1.48" evidence="6"/>
<protein>
    <submittedName>
        <fullName evidence="6">Cystathionine gamma-synthase</fullName>
        <ecNumber evidence="6">2.5.1.48</ecNumber>
    </submittedName>
</protein>
<comment type="similarity">
    <text evidence="2 5">Belongs to the trans-sulfuration enzymes family.</text>
</comment>
<dbReference type="Pfam" id="PF01053">
    <property type="entry name" value="Cys_Met_Meta_PP"/>
    <property type="match status" value="1"/>
</dbReference>
<evidence type="ECO:0000256" key="3">
    <source>
        <dbReference type="ARBA" id="ARBA00022898"/>
    </source>
</evidence>
<keyword evidence="6" id="KW-0808">Transferase</keyword>
<dbReference type="PIRSF" id="PIRSF001434">
    <property type="entry name" value="CGS"/>
    <property type="match status" value="1"/>
</dbReference>
<sequence length="375" mass="40017">MRLETLAVHAGARIDPATGAIAPPLHLSTTFERAADGSYPRGYIYTRHGNPNREALEEAMAALEGGAVAMAFASGSAAAFAVLQALSPGDHVIAPRDLYHGLARLFQEIATGWGLSISFVDLTDPVAVEAAIRSNTRLIWVETPSNPMLRITEIARVAAMARQAGALCICDNTLATPVLQRPLALGADGVVHSATKYLGGHGDAMGGIVVLKEDSAFARRLREIQITGGAVLSPFESWLILRGLRTLPYRMRAHSENAMRVAAFLAQHPAVEAVHYPGLPGHPGHAVAARQMSMFGGLVSFQVRGGRDAAFQVAARVRWFTRATSFGGPESLIEHRASIEGPGTTTPDNLLRLAIGLEHPEDLIEDLDQALRALL</sequence>
<accession>A0A2H5Y8G3</accession>
<comment type="cofactor">
    <cofactor evidence="1 5">
        <name>pyridoxal 5'-phosphate</name>
        <dbReference type="ChEBI" id="CHEBI:597326"/>
    </cofactor>
</comment>